<reference evidence="2" key="2">
    <citation type="submission" date="2013-05" db="EMBL/GenBank/DDBJ databases">
        <authorList>
            <person name="Carter J.-M."/>
            <person name="Baker S.C."/>
            <person name="Pink R."/>
            <person name="Carter D.R.F."/>
            <person name="Collins A."/>
            <person name="Tomlin J."/>
            <person name="Gibbs M."/>
            <person name="Breuker C.J."/>
        </authorList>
    </citation>
    <scope>NUCLEOTIDE SEQUENCE</scope>
    <source>
        <tissue evidence="2">Ovary</tissue>
    </source>
</reference>
<keyword evidence="1" id="KW-0732">Signal</keyword>
<reference evidence="2" key="1">
    <citation type="journal article" date="2013" name="BMC Genomics">
        <title>Unscrambling butterfly oogenesis.</title>
        <authorList>
            <person name="Carter J.M."/>
            <person name="Baker S.C."/>
            <person name="Pink R."/>
            <person name="Carter D.R."/>
            <person name="Collins A."/>
            <person name="Tomlin J."/>
            <person name="Gibbs M."/>
            <person name="Breuker C.J."/>
        </authorList>
    </citation>
    <scope>NUCLEOTIDE SEQUENCE</scope>
    <source>
        <tissue evidence="2">Ovary</tissue>
    </source>
</reference>
<organism evidence="2">
    <name type="scientific">Pararge aegeria</name>
    <name type="common">speckled wood butterfly</name>
    <dbReference type="NCBI Taxonomy" id="116150"/>
    <lineage>
        <taxon>Eukaryota</taxon>
        <taxon>Metazoa</taxon>
        <taxon>Ecdysozoa</taxon>
        <taxon>Arthropoda</taxon>
        <taxon>Hexapoda</taxon>
        <taxon>Insecta</taxon>
        <taxon>Pterygota</taxon>
        <taxon>Neoptera</taxon>
        <taxon>Endopterygota</taxon>
        <taxon>Lepidoptera</taxon>
        <taxon>Glossata</taxon>
        <taxon>Ditrysia</taxon>
        <taxon>Papilionoidea</taxon>
        <taxon>Nymphalidae</taxon>
        <taxon>Satyrinae</taxon>
        <taxon>Satyrini</taxon>
        <taxon>Parargina</taxon>
        <taxon>Pararge</taxon>
    </lineage>
</organism>
<sequence>MILTLKIFVILLCVLLSGLVIGALVAKDCPAPYKQGVRGNGPTLVCTLIHNLWCVVQGHGVIYMHNMFTYLCYLTPSKHPPAHVNLNA</sequence>
<feature type="chain" id="PRO_5004522325" description="Secreted protein" evidence="1">
    <location>
        <begin position="23"/>
        <end position="88"/>
    </location>
</feature>
<accession>S4P2G5</accession>
<dbReference type="AlphaFoldDB" id="S4P2G5"/>
<evidence type="ECO:0000256" key="1">
    <source>
        <dbReference type="SAM" id="SignalP"/>
    </source>
</evidence>
<proteinExistence type="predicted"/>
<evidence type="ECO:0008006" key="3">
    <source>
        <dbReference type="Google" id="ProtNLM"/>
    </source>
</evidence>
<feature type="signal peptide" evidence="1">
    <location>
        <begin position="1"/>
        <end position="22"/>
    </location>
</feature>
<name>S4P2G5_9NEOP</name>
<evidence type="ECO:0000313" key="2">
    <source>
        <dbReference type="EMBL" id="JAA82543.1"/>
    </source>
</evidence>
<dbReference type="EMBL" id="GAIX01010017">
    <property type="protein sequence ID" value="JAA82543.1"/>
    <property type="molecule type" value="Transcribed_RNA"/>
</dbReference>
<protein>
    <recommendedName>
        <fullName evidence="3">Secreted protein</fullName>
    </recommendedName>
</protein>